<proteinExistence type="predicted"/>
<feature type="domain" description="POTRA" evidence="6">
    <location>
        <begin position="196"/>
        <end position="269"/>
    </location>
</feature>
<feature type="compositionally biased region" description="Basic and acidic residues" evidence="4">
    <location>
        <begin position="123"/>
        <end position="132"/>
    </location>
</feature>
<dbReference type="EMBL" id="JACHOB010000001">
    <property type="protein sequence ID" value="MBB4657599.1"/>
    <property type="molecule type" value="Genomic_DNA"/>
</dbReference>
<reference evidence="7 8" key="1">
    <citation type="submission" date="2020-08" db="EMBL/GenBank/DDBJ databases">
        <title>Genomic Encyclopedia of Type Strains, Phase IV (KMG-IV): sequencing the most valuable type-strain genomes for metagenomic binning, comparative biology and taxonomic classification.</title>
        <authorList>
            <person name="Goeker M."/>
        </authorList>
    </citation>
    <scope>NUCLEOTIDE SEQUENCE [LARGE SCALE GENOMIC DNA]</scope>
    <source>
        <strain evidence="7 8">DSM 102850</strain>
    </source>
</reference>
<dbReference type="Proteomes" id="UP000563524">
    <property type="component" value="Unassembled WGS sequence"/>
</dbReference>
<accession>A0A840HYE8</accession>
<comment type="caution">
    <text evidence="7">The sequence shown here is derived from an EMBL/GenBank/DDBJ whole genome shotgun (WGS) entry which is preliminary data.</text>
</comment>
<dbReference type="PANTHER" id="PTHR12815">
    <property type="entry name" value="SORTING AND ASSEMBLY MACHINERY SAMM50 PROTEIN FAMILY MEMBER"/>
    <property type="match status" value="1"/>
</dbReference>
<dbReference type="InterPro" id="IPR034746">
    <property type="entry name" value="POTRA"/>
</dbReference>
<protein>
    <submittedName>
        <fullName evidence="7">Translocation and assembly module TamA</fullName>
    </submittedName>
</protein>
<evidence type="ECO:0000313" key="8">
    <source>
        <dbReference type="Proteomes" id="UP000563524"/>
    </source>
</evidence>
<keyword evidence="2" id="KW-0812">Transmembrane</keyword>
<dbReference type="AlphaFoldDB" id="A0A840HYE8"/>
<dbReference type="PROSITE" id="PS51779">
    <property type="entry name" value="POTRA"/>
    <property type="match status" value="1"/>
</dbReference>
<dbReference type="Gene3D" id="2.40.160.50">
    <property type="entry name" value="membrane protein fhac: a member of the omp85/tpsb transporter family"/>
    <property type="match status" value="1"/>
</dbReference>
<dbReference type="GO" id="GO:0019867">
    <property type="term" value="C:outer membrane"/>
    <property type="evidence" value="ECO:0007669"/>
    <property type="project" value="InterPro"/>
</dbReference>
<gene>
    <name evidence="7" type="ORF">GGQ59_000099</name>
</gene>
<keyword evidence="2" id="KW-1134">Transmembrane beta strand</keyword>
<keyword evidence="8" id="KW-1185">Reference proteome</keyword>
<feature type="chain" id="PRO_5032465292" evidence="5">
    <location>
        <begin position="24"/>
        <end position="655"/>
    </location>
</feature>
<dbReference type="InterPro" id="IPR010827">
    <property type="entry name" value="BamA/TamA_POTRA"/>
</dbReference>
<feature type="region of interest" description="Disordered" evidence="4">
    <location>
        <begin position="123"/>
        <end position="142"/>
    </location>
</feature>
<dbReference type="InterPro" id="IPR000184">
    <property type="entry name" value="Bac_surfAg_D15"/>
</dbReference>
<dbReference type="Gene3D" id="3.10.20.310">
    <property type="entry name" value="membrane protein fhac"/>
    <property type="match status" value="2"/>
</dbReference>
<sequence length="655" mass="70976">MGRVAFSLTTALIGLCAAGTSLAAELDVTVVIEGIEDGGLRGQVRQVSQIQRAADDAYGSLAPIRRAADADTQAIRDYLVAKGYYAATVTPQVRRAEDDVTVTFTVNPGRRFEITDYRIEYDEESAGERPQRFSDAGLKPDGQPIGESFQTLESGLLNKLWDDGYPAAESMGRRVEADFSKGTATAVFPIRSGPLSTYGDVRVEGETRTRPDHIAAYRTFEAGEIYSREDIDEYREALAETGLFREVQVGPAPPGPGGVTDVLVDVTERERRTIQAGASYSTDVGPGVTASWENRNLFRRGETLFARAAVAQPLQELELTFQKPWPRLPGSWKLSTLFQNENTDAYEAQSATVGASIDKWWLNRNLQTVAGLRYQISYIDETAGAGDGLPPPEGEDTTRTFQAVSIPLAVIWNNETSELNPTDGFRARALVEPFFGDTQFNRVVLEGGSRVGFGDDQVMGKSTLVAGRFRIGATYGADRADIPATERFFAGGGGSVRGYGYQEAGPLNVVEQGDGTLVYRDGTPFAFEVNEDGEVTNDPIVPIGSIGGASIAEGNVEFRQKITQNIQLAAFADAGTVFESQTPDFSGDLLVGAGLGVRYFTPIGPVRLDVAVPLNRRKLTASRTYVNDDGETVTEDETVFQDDFIGVYIALGQPF</sequence>
<evidence type="ECO:0000256" key="1">
    <source>
        <dbReference type="ARBA" id="ARBA00004370"/>
    </source>
</evidence>
<evidence type="ECO:0000313" key="7">
    <source>
        <dbReference type="EMBL" id="MBB4657599.1"/>
    </source>
</evidence>
<evidence type="ECO:0000256" key="4">
    <source>
        <dbReference type="SAM" id="MobiDB-lite"/>
    </source>
</evidence>
<evidence type="ECO:0000256" key="3">
    <source>
        <dbReference type="ARBA" id="ARBA00023136"/>
    </source>
</evidence>
<dbReference type="Pfam" id="PF07244">
    <property type="entry name" value="POTRA"/>
    <property type="match status" value="2"/>
</dbReference>
<dbReference type="Pfam" id="PF01103">
    <property type="entry name" value="Omp85"/>
    <property type="match status" value="1"/>
</dbReference>
<dbReference type="PANTHER" id="PTHR12815:SF42">
    <property type="entry name" value="BACTERIAL SURFACE ANTIGEN (D15) DOMAIN-CONTAINING PROTEIN"/>
    <property type="match status" value="1"/>
</dbReference>
<feature type="signal peptide" evidence="5">
    <location>
        <begin position="1"/>
        <end position="23"/>
    </location>
</feature>
<name>A0A840HYE8_9PROT</name>
<keyword evidence="3" id="KW-0472">Membrane</keyword>
<comment type="subcellular location">
    <subcellularLocation>
        <location evidence="1">Membrane</location>
    </subcellularLocation>
</comment>
<evidence type="ECO:0000259" key="6">
    <source>
        <dbReference type="PROSITE" id="PS51779"/>
    </source>
</evidence>
<keyword evidence="5" id="KW-0732">Signal</keyword>
<evidence type="ECO:0000256" key="2">
    <source>
        <dbReference type="ARBA" id="ARBA00022452"/>
    </source>
</evidence>
<evidence type="ECO:0000256" key="5">
    <source>
        <dbReference type="SAM" id="SignalP"/>
    </source>
</evidence>
<dbReference type="InterPro" id="IPR039910">
    <property type="entry name" value="D15-like"/>
</dbReference>
<organism evidence="7 8">
    <name type="scientific">Parvularcula dongshanensis</name>
    <dbReference type="NCBI Taxonomy" id="1173995"/>
    <lineage>
        <taxon>Bacteria</taxon>
        <taxon>Pseudomonadati</taxon>
        <taxon>Pseudomonadota</taxon>
        <taxon>Alphaproteobacteria</taxon>
        <taxon>Parvularculales</taxon>
        <taxon>Parvularculaceae</taxon>
        <taxon>Parvularcula</taxon>
    </lineage>
</organism>